<dbReference type="GO" id="GO:0005524">
    <property type="term" value="F:ATP binding"/>
    <property type="evidence" value="ECO:0007669"/>
    <property type="project" value="UniProtKB-KW"/>
</dbReference>
<dbReference type="GO" id="GO:0004674">
    <property type="term" value="F:protein serine/threonine kinase activity"/>
    <property type="evidence" value="ECO:0007669"/>
    <property type="project" value="UniProtKB-KW"/>
</dbReference>
<dbReference type="EMBL" id="JN565739">
    <property type="protein sequence ID" value="AFO12626.1"/>
    <property type="molecule type" value="Genomic_DNA"/>
</dbReference>
<dbReference type="InterPro" id="IPR050660">
    <property type="entry name" value="NEK_Ser/Thr_kinase"/>
</dbReference>
<evidence type="ECO:0000256" key="5">
    <source>
        <dbReference type="ARBA" id="ARBA00022840"/>
    </source>
</evidence>
<evidence type="ECO:0000256" key="2">
    <source>
        <dbReference type="ARBA" id="ARBA00022679"/>
    </source>
</evidence>
<evidence type="ECO:0000259" key="7">
    <source>
        <dbReference type="PROSITE" id="PS50011"/>
    </source>
</evidence>
<dbReference type="EMBL" id="JN565738">
    <property type="protein sequence ID" value="AFO12625.1"/>
    <property type="molecule type" value="Genomic_DNA"/>
</dbReference>
<evidence type="ECO:0000313" key="8">
    <source>
        <dbReference type="EMBL" id="AFO12626.1"/>
    </source>
</evidence>
<keyword evidence="2" id="KW-0808">Transferase</keyword>
<dbReference type="Gene3D" id="1.10.510.10">
    <property type="entry name" value="Transferase(Phosphotransferase) domain 1"/>
    <property type="match status" value="1"/>
</dbReference>
<feature type="compositionally biased region" description="Polar residues" evidence="6">
    <location>
        <begin position="392"/>
        <end position="419"/>
    </location>
</feature>
<keyword evidence="8" id="KW-0723">Serine/threonine-protein kinase</keyword>
<dbReference type="InterPro" id="IPR000719">
    <property type="entry name" value="Prot_kinase_dom"/>
</dbReference>
<proteinExistence type="predicted"/>
<dbReference type="EC" id="2.7.11.1" evidence="1"/>
<dbReference type="PROSITE" id="PS50011">
    <property type="entry name" value="PROTEIN_KINASE_DOM"/>
    <property type="match status" value="1"/>
</dbReference>
<keyword evidence="3" id="KW-0547">Nucleotide-binding</keyword>
<evidence type="ECO:0000256" key="4">
    <source>
        <dbReference type="ARBA" id="ARBA00022777"/>
    </source>
</evidence>
<dbReference type="InterPro" id="IPR011009">
    <property type="entry name" value="Kinase-like_dom_sf"/>
</dbReference>
<evidence type="ECO:0000256" key="6">
    <source>
        <dbReference type="SAM" id="MobiDB-lite"/>
    </source>
</evidence>
<dbReference type="SUPFAM" id="SSF56112">
    <property type="entry name" value="Protein kinase-like (PK-like)"/>
    <property type="match status" value="1"/>
</dbReference>
<keyword evidence="5" id="KW-0067">ATP-binding</keyword>
<evidence type="ECO:0000256" key="3">
    <source>
        <dbReference type="ARBA" id="ARBA00022741"/>
    </source>
</evidence>
<reference evidence="8" key="1">
    <citation type="submission" date="2011-08" db="EMBL/GenBank/DDBJ databases">
        <title>Evolution of germline limited sequences in the ciliate Chilondonella uncinata.</title>
        <authorList>
            <person name="Zufall R.A."/>
            <person name="Mahon B."/>
        </authorList>
    </citation>
    <scope>NUCLEOTIDE SEQUENCE</scope>
    <source>
        <strain evidence="8">ATCC 50194</strain>
    </source>
</reference>
<accession>K9LQQ4</accession>
<dbReference type="SMART" id="SM00220">
    <property type="entry name" value="S_TKc"/>
    <property type="match status" value="1"/>
</dbReference>
<evidence type="ECO:0000256" key="1">
    <source>
        <dbReference type="ARBA" id="ARBA00012513"/>
    </source>
</evidence>
<name>K9LQQ4_9CILI</name>
<dbReference type="Pfam" id="PF00069">
    <property type="entry name" value="Pkinase"/>
    <property type="match status" value="1"/>
</dbReference>
<dbReference type="PANTHER" id="PTHR43671">
    <property type="entry name" value="SERINE/THREONINE-PROTEIN KINASE NEK"/>
    <property type="match status" value="1"/>
</dbReference>
<sequence length="460" mass="52635">STVDTYRVVRVLARSGLRVVYAVESMQNPGNFFTMRAVCLQAASQADKSIFLNEVRVFASVKHPFIMKYHECFVDRATALLCVVLEYQEGNSLNDLALKLLVGNTHLPAEILWRVIFYVALICQELERHGLGFLELNMRNFNLSKTGEVRMFSMLSLIHPYCDIRANQIFVENLLAPELAKYRMLTTKTNVWNLGYMVYLLGGLKFASQRLDLDKVRQASLTFSRAYEKSKFKERYPEELTSLVGAMITREPHLRPSWDEVLQYEPIKAIYVEVVHQYPELVEIARSQEPKVLKAIIPFDEDLTVVQEYINQAYGSNSVHVAIQRPKAVDIRDSRFDDNKRSADGQKNPKVVDSTNISQRWPTVESFADQKQTMTPKQPEEKPKTTKKQKKSASISPEPSFKSQPNSQPQHKAQTSMAQGRQPEDLSDPSSQKYKIISADYSLDGTQRNKKSVLPQLKQF</sequence>
<feature type="compositionally biased region" description="Basic and acidic residues" evidence="6">
    <location>
        <begin position="332"/>
        <end position="344"/>
    </location>
</feature>
<dbReference type="PANTHER" id="PTHR43671:SF13">
    <property type="entry name" value="SERINE_THREONINE-PROTEIN KINASE NEK2"/>
    <property type="match status" value="1"/>
</dbReference>
<protein>
    <recommendedName>
        <fullName evidence="1">non-specific serine/threonine protein kinase</fullName>
        <ecNumber evidence="1">2.7.11.1</ecNumber>
    </recommendedName>
</protein>
<dbReference type="Gene3D" id="3.30.200.20">
    <property type="entry name" value="Phosphorylase Kinase, domain 1"/>
    <property type="match status" value="1"/>
</dbReference>
<keyword evidence="4 8" id="KW-0418">Kinase</keyword>
<dbReference type="AlphaFoldDB" id="K9LQQ4"/>
<feature type="domain" description="Protein kinase" evidence="7">
    <location>
        <begin position="6"/>
        <end position="267"/>
    </location>
</feature>
<feature type="non-terminal residue" evidence="8">
    <location>
        <position position="1"/>
    </location>
</feature>
<organism evidence="8">
    <name type="scientific">Chilodonella uncinata</name>
    <dbReference type="NCBI Taxonomy" id="151077"/>
    <lineage>
        <taxon>Eukaryota</taxon>
        <taxon>Sar</taxon>
        <taxon>Alveolata</taxon>
        <taxon>Ciliophora</taxon>
        <taxon>Intramacronucleata</taxon>
        <taxon>Phyllopharyngea</taxon>
        <taxon>Phyllopharyngia</taxon>
        <taxon>Chlamydodontida</taxon>
        <taxon>Chilodonellidae</taxon>
        <taxon>Chilodonella</taxon>
    </lineage>
</organism>
<feature type="region of interest" description="Disordered" evidence="6">
    <location>
        <begin position="332"/>
        <end position="460"/>
    </location>
</feature>